<evidence type="ECO:0000256" key="1">
    <source>
        <dbReference type="SAM" id="MobiDB-lite"/>
    </source>
</evidence>
<proteinExistence type="predicted"/>
<feature type="region of interest" description="Disordered" evidence="1">
    <location>
        <begin position="158"/>
        <end position="178"/>
    </location>
</feature>
<accession>A0A4C1T8H5</accession>
<dbReference type="EMBL" id="BGZK01000042">
    <property type="protein sequence ID" value="GBP10803.1"/>
    <property type="molecule type" value="Genomic_DNA"/>
</dbReference>
<keyword evidence="3" id="KW-1185">Reference proteome</keyword>
<comment type="caution">
    <text evidence="2">The sequence shown here is derived from an EMBL/GenBank/DDBJ whole genome shotgun (WGS) entry which is preliminary data.</text>
</comment>
<reference evidence="2 3" key="1">
    <citation type="journal article" date="2019" name="Commun. Biol.">
        <title>The bagworm genome reveals a unique fibroin gene that provides high tensile strength.</title>
        <authorList>
            <person name="Kono N."/>
            <person name="Nakamura H."/>
            <person name="Ohtoshi R."/>
            <person name="Tomita M."/>
            <person name="Numata K."/>
            <person name="Arakawa K."/>
        </authorList>
    </citation>
    <scope>NUCLEOTIDE SEQUENCE [LARGE SCALE GENOMIC DNA]</scope>
</reference>
<evidence type="ECO:0000313" key="3">
    <source>
        <dbReference type="Proteomes" id="UP000299102"/>
    </source>
</evidence>
<gene>
    <name evidence="2" type="ORF">EVAR_6345_1</name>
</gene>
<evidence type="ECO:0000313" key="2">
    <source>
        <dbReference type="EMBL" id="GBP10803.1"/>
    </source>
</evidence>
<dbReference type="Proteomes" id="UP000299102">
    <property type="component" value="Unassembled WGS sequence"/>
</dbReference>
<name>A0A4C1T8H5_EUMVA</name>
<protein>
    <submittedName>
        <fullName evidence="2">Uncharacterized protein</fullName>
    </submittedName>
</protein>
<organism evidence="2 3">
    <name type="scientific">Eumeta variegata</name>
    <name type="common">Bagworm moth</name>
    <name type="synonym">Eumeta japonica</name>
    <dbReference type="NCBI Taxonomy" id="151549"/>
    <lineage>
        <taxon>Eukaryota</taxon>
        <taxon>Metazoa</taxon>
        <taxon>Ecdysozoa</taxon>
        <taxon>Arthropoda</taxon>
        <taxon>Hexapoda</taxon>
        <taxon>Insecta</taxon>
        <taxon>Pterygota</taxon>
        <taxon>Neoptera</taxon>
        <taxon>Endopterygota</taxon>
        <taxon>Lepidoptera</taxon>
        <taxon>Glossata</taxon>
        <taxon>Ditrysia</taxon>
        <taxon>Tineoidea</taxon>
        <taxon>Psychidae</taxon>
        <taxon>Oiketicinae</taxon>
        <taxon>Eumeta</taxon>
    </lineage>
</organism>
<dbReference type="AlphaFoldDB" id="A0A4C1T8H5"/>
<sequence length="194" mass="21604">MVTFTNAYRGDTSIELNARKVSNVASKQLVNAACPVVLLDANTTNVDKRLTTCYPSTVSPQTYYGNGGPFPYTVRCWYNEHNSDRVTLHDKSDPVRTFQNLKKGTNCCWLTAESGGSSVVKSVGFGREGTSGFFKNKLLERADRSEKKSMVQNDFRQLNDSNTKPQIGGNKRKTNAMSHRPNVYSSRWADALCT</sequence>